<gene>
    <name evidence="15" type="ORF">MJAP1_000179</name>
</gene>
<evidence type="ECO:0000256" key="3">
    <source>
        <dbReference type="ARBA" id="ARBA00022723"/>
    </source>
</evidence>
<keyword evidence="3" id="KW-0479">Metal-binding</keyword>
<organism evidence="15 16">
    <name type="scientific">Malassezia japonica</name>
    <dbReference type="NCBI Taxonomy" id="223818"/>
    <lineage>
        <taxon>Eukaryota</taxon>
        <taxon>Fungi</taxon>
        <taxon>Dikarya</taxon>
        <taxon>Basidiomycota</taxon>
        <taxon>Ustilaginomycotina</taxon>
        <taxon>Malasseziomycetes</taxon>
        <taxon>Malasseziales</taxon>
        <taxon>Malasseziaceae</taxon>
        <taxon>Malassezia</taxon>
    </lineage>
</organism>
<feature type="compositionally biased region" description="Low complexity" evidence="13">
    <location>
        <begin position="393"/>
        <end position="427"/>
    </location>
</feature>
<feature type="region of interest" description="Disordered" evidence="13">
    <location>
        <begin position="84"/>
        <end position="159"/>
    </location>
</feature>
<feature type="region of interest" description="Disordered" evidence="13">
    <location>
        <begin position="270"/>
        <end position="459"/>
    </location>
</feature>
<feature type="domain" description="C2H2-type" evidence="14">
    <location>
        <begin position="61"/>
        <end position="90"/>
    </location>
</feature>
<reference evidence="15" key="1">
    <citation type="submission" date="2023-03" db="EMBL/GenBank/DDBJ databases">
        <title>Mating type loci evolution in Malassezia.</title>
        <authorList>
            <person name="Coelho M.A."/>
        </authorList>
    </citation>
    <scope>NUCLEOTIDE SEQUENCE</scope>
    <source>
        <strain evidence="15">CBS 9431</strain>
    </source>
</reference>
<feature type="compositionally biased region" description="Low complexity" evidence="13">
    <location>
        <begin position="122"/>
        <end position="133"/>
    </location>
</feature>
<comment type="subcellular location">
    <subcellularLocation>
        <location evidence="1">Nucleus</location>
    </subcellularLocation>
</comment>
<dbReference type="Gene3D" id="3.30.160.60">
    <property type="entry name" value="Classic Zinc Finger"/>
    <property type="match status" value="2"/>
</dbReference>
<keyword evidence="5 12" id="KW-0863">Zinc-finger</keyword>
<name>A0AAF0F2I7_9BASI</name>
<evidence type="ECO:0000256" key="2">
    <source>
        <dbReference type="ARBA" id="ARBA00022491"/>
    </source>
</evidence>
<keyword evidence="8" id="KW-0238">DNA-binding</keyword>
<dbReference type="EMBL" id="CP119958">
    <property type="protein sequence ID" value="WFD37237.1"/>
    <property type="molecule type" value="Genomic_DNA"/>
</dbReference>
<feature type="region of interest" description="Disordered" evidence="13">
    <location>
        <begin position="1"/>
        <end position="33"/>
    </location>
</feature>
<dbReference type="InterPro" id="IPR036236">
    <property type="entry name" value="Znf_C2H2_sf"/>
</dbReference>
<evidence type="ECO:0000313" key="15">
    <source>
        <dbReference type="EMBL" id="WFD37237.1"/>
    </source>
</evidence>
<dbReference type="GO" id="GO:0005737">
    <property type="term" value="C:cytoplasm"/>
    <property type="evidence" value="ECO:0007669"/>
    <property type="project" value="TreeGrafter"/>
</dbReference>
<dbReference type="FunFam" id="3.30.160.60:FF:000089">
    <property type="entry name" value="DNA-binding protein creA"/>
    <property type="match status" value="1"/>
</dbReference>
<accession>A0AAF0F2I7</accession>
<dbReference type="GO" id="GO:0008270">
    <property type="term" value="F:zinc ion binding"/>
    <property type="evidence" value="ECO:0007669"/>
    <property type="project" value="UniProtKB-KW"/>
</dbReference>
<evidence type="ECO:0000256" key="12">
    <source>
        <dbReference type="PROSITE-ProRule" id="PRU00042"/>
    </source>
</evidence>
<dbReference type="Proteomes" id="UP001217754">
    <property type="component" value="Chromosome 1"/>
</dbReference>
<evidence type="ECO:0000256" key="4">
    <source>
        <dbReference type="ARBA" id="ARBA00022737"/>
    </source>
</evidence>
<feature type="compositionally biased region" description="Low complexity" evidence="13">
    <location>
        <begin position="341"/>
        <end position="352"/>
    </location>
</feature>
<protein>
    <recommendedName>
        <fullName evidence="14">C2H2-type domain-containing protein</fullName>
    </recommendedName>
</protein>
<dbReference type="GO" id="GO:0000978">
    <property type="term" value="F:RNA polymerase II cis-regulatory region sequence-specific DNA binding"/>
    <property type="evidence" value="ECO:0007669"/>
    <property type="project" value="TreeGrafter"/>
</dbReference>
<feature type="compositionally biased region" description="Basic and acidic residues" evidence="13">
    <location>
        <begin position="294"/>
        <end position="310"/>
    </location>
</feature>
<dbReference type="Pfam" id="PF00096">
    <property type="entry name" value="zf-C2H2"/>
    <property type="match status" value="2"/>
</dbReference>
<dbReference type="FunFam" id="3.30.160.60:FF:000152">
    <property type="entry name" value="DNA-binding protein creA"/>
    <property type="match status" value="1"/>
</dbReference>
<dbReference type="AlphaFoldDB" id="A0AAF0F2I7"/>
<dbReference type="PROSITE" id="PS00028">
    <property type="entry name" value="ZINC_FINGER_C2H2_1"/>
    <property type="match status" value="2"/>
</dbReference>
<keyword evidence="2" id="KW-0678">Repressor</keyword>
<keyword evidence="10" id="KW-0539">Nucleus</keyword>
<dbReference type="PANTHER" id="PTHR47428:SF1">
    <property type="entry name" value="REGULATORY PROTEIN MIG1-RELATED"/>
    <property type="match status" value="1"/>
</dbReference>
<dbReference type="PANTHER" id="PTHR47428">
    <property type="entry name" value="REGULATORY PROTEIN MIG1-RELATED"/>
    <property type="match status" value="1"/>
</dbReference>
<evidence type="ECO:0000256" key="10">
    <source>
        <dbReference type="ARBA" id="ARBA00023242"/>
    </source>
</evidence>
<evidence type="ECO:0000259" key="14">
    <source>
        <dbReference type="PROSITE" id="PS50157"/>
    </source>
</evidence>
<evidence type="ECO:0000256" key="11">
    <source>
        <dbReference type="ARBA" id="ARBA00038023"/>
    </source>
</evidence>
<comment type="similarity">
    <text evidence="11">Belongs to the creA/MIG C2H2-type zinc-finger protein family.</text>
</comment>
<keyword evidence="6" id="KW-0862">Zinc</keyword>
<evidence type="ECO:0000256" key="5">
    <source>
        <dbReference type="ARBA" id="ARBA00022771"/>
    </source>
</evidence>
<dbReference type="InterPro" id="IPR013087">
    <property type="entry name" value="Znf_C2H2_type"/>
</dbReference>
<keyword evidence="9" id="KW-0804">Transcription</keyword>
<keyword evidence="7" id="KW-0805">Transcription regulation</keyword>
<dbReference type="SUPFAM" id="SSF57667">
    <property type="entry name" value="beta-beta-alpha zinc fingers"/>
    <property type="match status" value="1"/>
</dbReference>
<dbReference type="GeneID" id="85223828"/>
<evidence type="ECO:0000256" key="6">
    <source>
        <dbReference type="ARBA" id="ARBA00022833"/>
    </source>
</evidence>
<evidence type="ECO:0000256" key="8">
    <source>
        <dbReference type="ARBA" id="ARBA00023125"/>
    </source>
</evidence>
<feature type="compositionally biased region" description="Low complexity" evidence="13">
    <location>
        <begin position="7"/>
        <end position="19"/>
    </location>
</feature>
<sequence length="576" mass="62698">MDEKPSDAPAAEAPSNASARDLAVDKSQIPRPYKCPLCSRAFYRLEHQTRHIRTHTGEKPHLCTHPGCEKRFSRSDELTRHLRIHTNAKKTSGDVTPTAPAEAEAPRKPSTTSGRRRGRGRSGASTPRSRTASGQSTGQWAIGNEDADSDESPPTHGEHDMSALAHLATGELNDIHRMEHEHKMQQSRSASGSFRKPEYYGDERYAHPSSEGYYPYDTQHHESGAYDDRAYRYTDPYMDRYRDMRYEGYHWGAGHAPAPYAYRYSYASYPGSREVSPGPRERAQDDLSSDAEMAPEHAPPRHGARDDHPPRMHGPGSNYATPSGSPVLGPLRNMSLFGTAPNSPYSSRPSSPVLGPRTASHGSLASLLPDGPSHMPGVGHHPHHRYRSHPYESHSPAHSLHHAAAARSRSHFPLSSLGMSSLPPSTSGERSTASDERRRDEHGAYKPPSPPSHGSPAYWGVHRAMRAPMRYADASSAARARYNASRSAPTSAANSPPDSPHSSPSHMALPPPSALHLPPPVRGTGGAEPAPAHAPKPKTRGFNMTPVHHDEASSVALPPLGQALSSVPDHDLRTHG</sequence>
<feature type="domain" description="C2H2-type" evidence="14">
    <location>
        <begin position="33"/>
        <end position="60"/>
    </location>
</feature>
<evidence type="ECO:0000256" key="1">
    <source>
        <dbReference type="ARBA" id="ARBA00004123"/>
    </source>
</evidence>
<evidence type="ECO:0000313" key="16">
    <source>
        <dbReference type="Proteomes" id="UP001217754"/>
    </source>
</evidence>
<proteinExistence type="inferred from homology"/>
<keyword evidence="4" id="KW-0677">Repeat</keyword>
<dbReference type="SMART" id="SM00355">
    <property type="entry name" value="ZnF_C2H2"/>
    <property type="match status" value="2"/>
</dbReference>
<feature type="compositionally biased region" description="Basic and acidic residues" evidence="13">
    <location>
        <begin position="432"/>
        <end position="444"/>
    </location>
</feature>
<evidence type="ECO:0000256" key="9">
    <source>
        <dbReference type="ARBA" id="ARBA00023163"/>
    </source>
</evidence>
<keyword evidence="16" id="KW-1185">Reference proteome</keyword>
<dbReference type="InterPro" id="IPR051007">
    <property type="entry name" value="creA/MIG_C2H2-ZnF"/>
</dbReference>
<dbReference type="GO" id="GO:0000433">
    <property type="term" value="P:carbon catabolite repression of transcription from RNA polymerase II promoter by glucose"/>
    <property type="evidence" value="ECO:0007669"/>
    <property type="project" value="TreeGrafter"/>
</dbReference>
<feature type="compositionally biased region" description="Low complexity" evidence="13">
    <location>
        <begin position="96"/>
        <end position="113"/>
    </location>
</feature>
<evidence type="ECO:0000256" key="13">
    <source>
        <dbReference type="SAM" id="MobiDB-lite"/>
    </source>
</evidence>
<feature type="compositionally biased region" description="Pro residues" evidence="13">
    <location>
        <begin position="509"/>
        <end position="521"/>
    </location>
</feature>
<evidence type="ECO:0000256" key="7">
    <source>
        <dbReference type="ARBA" id="ARBA00023015"/>
    </source>
</evidence>
<dbReference type="RefSeq" id="XP_060120134.1">
    <property type="nucleotide sequence ID" value="XM_060264151.1"/>
</dbReference>
<dbReference type="GO" id="GO:0005634">
    <property type="term" value="C:nucleus"/>
    <property type="evidence" value="ECO:0007669"/>
    <property type="project" value="UniProtKB-SubCell"/>
</dbReference>
<feature type="compositionally biased region" description="Basic and acidic residues" evidence="13">
    <location>
        <begin position="195"/>
        <end position="206"/>
    </location>
</feature>
<feature type="region of interest" description="Disordered" evidence="13">
    <location>
        <begin position="480"/>
        <end position="576"/>
    </location>
</feature>
<feature type="region of interest" description="Disordered" evidence="13">
    <location>
        <begin position="181"/>
        <end position="221"/>
    </location>
</feature>
<dbReference type="PROSITE" id="PS50157">
    <property type="entry name" value="ZINC_FINGER_C2H2_2"/>
    <property type="match status" value="2"/>
</dbReference>